<sequence length="185" mass="21006">MATRVREEATSSPCFNNLKAKLEAGPLTTAKYFGKDGVFQRKGKLLLAPDSPLCSDIFWELHASPTLRHSDYHKTAKQVAASFYWNTITRSAWAGFRCCLRIEGEGWALPQMRETTGSDSVRRRRPPTLVAAVCFLRHCQTRETIVFAIQLRTPTDGVCYQTSQRFSLCDNLEKNMLQLNQRTLS</sequence>
<reference evidence="1 2" key="1">
    <citation type="journal article" date="2022" name="Hortic Res">
        <title>A haplotype resolved chromosomal level avocado genome allows analysis of novel avocado genes.</title>
        <authorList>
            <person name="Nath O."/>
            <person name="Fletcher S.J."/>
            <person name="Hayward A."/>
            <person name="Shaw L.M."/>
            <person name="Masouleh A.K."/>
            <person name="Furtado A."/>
            <person name="Henry R.J."/>
            <person name="Mitter N."/>
        </authorList>
    </citation>
    <scope>NUCLEOTIDE SEQUENCE [LARGE SCALE GENOMIC DNA]</scope>
    <source>
        <strain evidence="2">cv. Hass</strain>
    </source>
</reference>
<protein>
    <submittedName>
        <fullName evidence="1">Uncharacterized protein</fullName>
    </submittedName>
</protein>
<proteinExistence type="predicted"/>
<organism evidence="1 2">
    <name type="scientific">Persea americana</name>
    <name type="common">Avocado</name>
    <dbReference type="NCBI Taxonomy" id="3435"/>
    <lineage>
        <taxon>Eukaryota</taxon>
        <taxon>Viridiplantae</taxon>
        <taxon>Streptophyta</taxon>
        <taxon>Embryophyta</taxon>
        <taxon>Tracheophyta</taxon>
        <taxon>Spermatophyta</taxon>
        <taxon>Magnoliopsida</taxon>
        <taxon>Magnoliidae</taxon>
        <taxon>Laurales</taxon>
        <taxon>Lauraceae</taxon>
        <taxon>Persea</taxon>
    </lineage>
</organism>
<dbReference type="EMBL" id="CM056818">
    <property type="protein sequence ID" value="KAJ8621914.1"/>
    <property type="molecule type" value="Genomic_DNA"/>
</dbReference>
<evidence type="ECO:0000313" key="1">
    <source>
        <dbReference type="EMBL" id="KAJ8621914.1"/>
    </source>
</evidence>
<gene>
    <name evidence="1" type="ORF">MRB53_030443</name>
</gene>
<evidence type="ECO:0000313" key="2">
    <source>
        <dbReference type="Proteomes" id="UP001234297"/>
    </source>
</evidence>
<accession>A0ACC2KLS5</accession>
<keyword evidence="2" id="KW-1185">Reference proteome</keyword>
<comment type="caution">
    <text evidence="1">The sequence shown here is derived from an EMBL/GenBank/DDBJ whole genome shotgun (WGS) entry which is preliminary data.</text>
</comment>
<dbReference type="Proteomes" id="UP001234297">
    <property type="component" value="Chromosome 10"/>
</dbReference>
<name>A0ACC2KLS5_PERAE</name>